<evidence type="ECO:0000313" key="5">
    <source>
        <dbReference type="EMBL" id="GGJ78124.1"/>
    </source>
</evidence>
<organism evidence="5 6">
    <name type="scientific">Deinococcus aquiradiocola</name>
    <dbReference type="NCBI Taxonomy" id="393059"/>
    <lineage>
        <taxon>Bacteria</taxon>
        <taxon>Thermotogati</taxon>
        <taxon>Deinococcota</taxon>
        <taxon>Deinococci</taxon>
        <taxon>Deinococcales</taxon>
        <taxon>Deinococcaceae</taxon>
        <taxon>Deinococcus</taxon>
    </lineage>
</organism>
<dbReference type="GO" id="GO:0003700">
    <property type="term" value="F:DNA-binding transcription factor activity"/>
    <property type="evidence" value="ECO:0007669"/>
    <property type="project" value="InterPro"/>
</dbReference>
<keyword evidence="1" id="KW-0805">Transcription regulation</keyword>
<keyword evidence="2" id="KW-0238">DNA-binding</keyword>
<evidence type="ECO:0000256" key="1">
    <source>
        <dbReference type="ARBA" id="ARBA00023015"/>
    </source>
</evidence>
<proteinExistence type="predicted"/>
<feature type="domain" description="HTH araC/xylS-type" evidence="4">
    <location>
        <begin position="44"/>
        <end position="142"/>
    </location>
</feature>
<reference evidence="5" key="2">
    <citation type="submission" date="2020-09" db="EMBL/GenBank/DDBJ databases">
        <authorList>
            <person name="Sun Q."/>
            <person name="Ohkuma M."/>
        </authorList>
    </citation>
    <scope>NUCLEOTIDE SEQUENCE</scope>
    <source>
        <strain evidence="5">JCM 14371</strain>
    </source>
</reference>
<sequence>MRAQEARWIAPLVVEEMLLRLLLGPCGPLIAQMGRTDSNTQRIERAIGWIRQHFDQPLNIEHLAELTHLGSSTFHARFKAVTGFSPLQFQKHLRLQEARRVMLTSGADVGGVSRQVGYASASQFTREYARMFGRAPRQDLAVARGAAPDLLLN</sequence>
<dbReference type="PROSITE" id="PS00041">
    <property type="entry name" value="HTH_ARAC_FAMILY_1"/>
    <property type="match status" value="1"/>
</dbReference>
<dbReference type="PANTHER" id="PTHR43436">
    <property type="entry name" value="ARAC-FAMILY TRANSCRIPTIONAL REGULATOR"/>
    <property type="match status" value="1"/>
</dbReference>
<gene>
    <name evidence="5" type="ORF">GCM10008939_22610</name>
</gene>
<evidence type="ECO:0000256" key="2">
    <source>
        <dbReference type="ARBA" id="ARBA00023125"/>
    </source>
</evidence>
<keyword evidence="3" id="KW-0804">Transcription</keyword>
<dbReference type="InterPro" id="IPR018060">
    <property type="entry name" value="HTH_AraC"/>
</dbReference>
<dbReference type="Proteomes" id="UP000635726">
    <property type="component" value="Unassembled WGS sequence"/>
</dbReference>
<dbReference type="PROSITE" id="PS01124">
    <property type="entry name" value="HTH_ARAC_FAMILY_2"/>
    <property type="match status" value="1"/>
</dbReference>
<dbReference type="EMBL" id="BMOE01000007">
    <property type="protein sequence ID" value="GGJ78124.1"/>
    <property type="molecule type" value="Genomic_DNA"/>
</dbReference>
<dbReference type="InterPro" id="IPR009057">
    <property type="entry name" value="Homeodomain-like_sf"/>
</dbReference>
<reference evidence="5" key="1">
    <citation type="journal article" date="2014" name="Int. J. Syst. Evol. Microbiol.">
        <title>Complete genome sequence of Corynebacterium casei LMG S-19264T (=DSM 44701T), isolated from a smear-ripened cheese.</title>
        <authorList>
            <consortium name="US DOE Joint Genome Institute (JGI-PGF)"/>
            <person name="Walter F."/>
            <person name="Albersmeier A."/>
            <person name="Kalinowski J."/>
            <person name="Ruckert C."/>
        </authorList>
    </citation>
    <scope>NUCLEOTIDE SEQUENCE</scope>
    <source>
        <strain evidence="5">JCM 14371</strain>
    </source>
</reference>
<dbReference type="SUPFAM" id="SSF46689">
    <property type="entry name" value="Homeodomain-like"/>
    <property type="match status" value="2"/>
</dbReference>
<evidence type="ECO:0000313" key="6">
    <source>
        <dbReference type="Proteomes" id="UP000635726"/>
    </source>
</evidence>
<evidence type="ECO:0000259" key="4">
    <source>
        <dbReference type="PROSITE" id="PS01124"/>
    </source>
</evidence>
<accession>A0A917UQQ6</accession>
<evidence type="ECO:0000256" key="3">
    <source>
        <dbReference type="ARBA" id="ARBA00023163"/>
    </source>
</evidence>
<dbReference type="AlphaFoldDB" id="A0A917UQQ6"/>
<dbReference type="SMART" id="SM00342">
    <property type="entry name" value="HTH_ARAC"/>
    <property type="match status" value="1"/>
</dbReference>
<dbReference type="InterPro" id="IPR018062">
    <property type="entry name" value="HTH_AraC-typ_CS"/>
</dbReference>
<dbReference type="Pfam" id="PF12833">
    <property type="entry name" value="HTH_18"/>
    <property type="match status" value="1"/>
</dbReference>
<protein>
    <recommendedName>
        <fullName evidence="4">HTH araC/xylS-type domain-containing protein</fullName>
    </recommendedName>
</protein>
<dbReference type="RefSeq" id="WP_229670958.1">
    <property type="nucleotide sequence ID" value="NZ_BMOE01000007.1"/>
</dbReference>
<name>A0A917UQQ6_9DEIO</name>
<dbReference type="Gene3D" id="1.10.10.60">
    <property type="entry name" value="Homeodomain-like"/>
    <property type="match status" value="1"/>
</dbReference>
<keyword evidence="6" id="KW-1185">Reference proteome</keyword>
<comment type="caution">
    <text evidence="5">The sequence shown here is derived from an EMBL/GenBank/DDBJ whole genome shotgun (WGS) entry which is preliminary data.</text>
</comment>
<dbReference type="PANTHER" id="PTHR43436:SF1">
    <property type="entry name" value="TRANSCRIPTIONAL REGULATORY PROTEIN"/>
    <property type="match status" value="1"/>
</dbReference>
<dbReference type="GO" id="GO:0043565">
    <property type="term" value="F:sequence-specific DNA binding"/>
    <property type="evidence" value="ECO:0007669"/>
    <property type="project" value="InterPro"/>
</dbReference>